<dbReference type="EMBL" id="MUJZ01060826">
    <property type="protein sequence ID" value="OTF71484.1"/>
    <property type="molecule type" value="Genomic_DNA"/>
</dbReference>
<keyword evidence="8" id="KW-1133">Transmembrane helix</keyword>
<dbReference type="Proteomes" id="UP000194236">
    <property type="component" value="Unassembled WGS sequence"/>
</dbReference>
<dbReference type="GO" id="GO:0016705">
    <property type="term" value="F:oxidoreductase activity, acting on paired donors, with incorporation or reduction of molecular oxygen"/>
    <property type="evidence" value="ECO:0007669"/>
    <property type="project" value="InterPro"/>
</dbReference>
<evidence type="ECO:0000256" key="8">
    <source>
        <dbReference type="SAM" id="Phobius"/>
    </source>
</evidence>
<comment type="caution">
    <text evidence="9">The sequence shown here is derived from an EMBL/GenBank/DDBJ whole genome shotgun (WGS) entry which is preliminary data.</text>
</comment>
<evidence type="ECO:0000313" key="9">
    <source>
        <dbReference type="EMBL" id="OTF71484.1"/>
    </source>
</evidence>
<evidence type="ECO:0000256" key="7">
    <source>
        <dbReference type="ARBA" id="ARBA00023033"/>
    </source>
</evidence>
<dbReference type="InterPro" id="IPR001128">
    <property type="entry name" value="Cyt_P450"/>
</dbReference>
<sequence length="281" mass="32975">MFDFLNGGYMIWTLIWILFGGLITWFISYVNRKQNYWNEHGVPQIKSLFFLGTDLEFGFYDWPTVTTNRIRRYGKLFGGYQLLVPTLTIMDPELIKQVFIKDFHCFVNRIAPRTYHELFNQNLLFSLDKKWKRMRSIASPSFTTGKLRAMTKTMNNCVDRLFENFEKIIQQSDSVLETKKVVSGFTMDVIASAGFSTNMNTNLGENDPFFRYGLGLFRTSNLRVLAVFSFPKFLLNLLNIRFAFSPESFNYFCELTTAIIRQRKTMKQRPTDLLQLMLDAE</sequence>
<accession>A0A1Y3AUI7</accession>
<evidence type="ECO:0000256" key="2">
    <source>
        <dbReference type="ARBA" id="ARBA00010617"/>
    </source>
</evidence>
<proteinExistence type="inferred from homology"/>
<dbReference type="Pfam" id="PF00067">
    <property type="entry name" value="p450"/>
    <property type="match status" value="1"/>
</dbReference>
<feature type="transmembrane region" description="Helical" evidence="8">
    <location>
        <begin position="6"/>
        <end position="27"/>
    </location>
</feature>
<keyword evidence="8" id="KW-0472">Membrane</keyword>
<keyword evidence="3" id="KW-0349">Heme</keyword>
<name>A0A1Y3AUI7_EURMA</name>
<keyword evidence="7" id="KW-0503">Monooxygenase</keyword>
<evidence type="ECO:0000256" key="4">
    <source>
        <dbReference type="ARBA" id="ARBA00022723"/>
    </source>
</evidence>
<evidence type="ECO:0000256" key="6">
    <source>
        <dbReference type="ARBA" id="ARBA00023004"/>
    </source>
</evidence>
<evidence type="ECO:0000256" key="3">
    <source>
        <dbReference type="ARBA" id="ARBA00022617"/>
    </source>
</evidence>
<dbReference type="GO" id="GO:0005506">
    <property type="term" value="F:iron ion binding"/>
    <property type="evidence" value="ECO:0007669"/>
    <property type="project" value="InterPro"/>
</dbReference>
<keyword evidence="5" id="KW-0560">Oxidoreductase</keyword>
<protein>
    <recommendedName>
        <fullName evidence="11">Cytochrome P450-like protein</fullName>
    </recommendedName>
</protein>
<keyword evidence="8" id="KW-0812">Transmembrane</keyword>
<dbReference type="PRINTS" id="PR00464">
    <property type="entry name" value="EP450II"/>
</dbReference>
<dbReference type="InterPro" id="IPR050705">
    <property type="entry name" value="Cytochrome_P450_3A"/>
</dbReference>
<dbReference type="Gene3D" id="1.10.630.10">
    <property type="entry name" value="Cytochrome P450"/>
    <property type="match status" value="1"/>
</dbReference>
<keyword evidence="6" id="KW-0408">Iron</keyword>
<gene>
    <name evidence="9" type="ORF">BLA29_003143</name>
</gene>
<dbReference type="PANTHER" id="PTHR24302">
    <property type="entry name" value="CYTOCHROME P450 FAMILY 3"/>
    <property type="match status" value="1"/>
</dbReference>
<evidence type="ECO:0000256" key="1">
    <source>
        <dbReference type="ARBA" id="ARBA00001971"/>
    </source>
</evidence>
<dbReference type="GO" id="GO:0020037">
    <property type="term" value="F:heme binding"/>
    <property type="evidence" value="ECO:0007669"/>
    <property type="project" value="InterPro"/>
</dbReference>
<dbReference type="InterPro" id="IPR036396">
    <property type="entry name" value="Cyt_P450_sf"/>
</dbReference>
<keyword evidence="10" id="KW-1185">Reference proteome</keyword>
<dbReference type="OrthoDB" id="6515010at2759"/>
<dbReference type="SUPFAM" id="SSF48264">
    <property type="entry name" value="Cytochrome P450"/>
    <property type="match status" value="1"/>
</dbReference>
<evidence type="ECO:0000256" key="5">
    <source>
        <dbReference type="ARBA" id="ARBA00023002"/>
    </source>
</evidence>
<reference evidence="9 10" key="1">
    <citation type="submission" date="2017-03" db="EMBL/GenBank/DDBJ databases">
        <title>Genome Survey of Euroglyphus maynei.</title>
        <authorList>
            <person name="Arlian L.G."/>
            <person name="Morgan M.S."/>
            <person name="Rider S.D."/>
        </authorList>
    </citation>
    <scope>NUCLEOTIDE SEQUENCE [LARGE SCALE GENOMIC DNA]</scope>
    <source>
        <strain evidence="9">Arlian Lab</strain>
        <tissue evidence="9">Whole body</tissue>
    </source>
</reference>
<keyword evidence="4" id="KW-0479">Metal-binding</keyword>
<feature type="non-terminal residue" evidence="9">
    <location>
        <position position="281"/>
    </location>
</feature>
<evidence type="ECO:0008006" key="11">
    <source>
        <dbReference type="Google" id="ProtNLM"/>
    </source>
</evidence>
<comment type="cofactor">
    <cofactor evidence="1">
        <name>heme</name>
        <dbReference type="ChEBI" id="CHEBI:30413"/>
    </cofactor>
</comment>
<dbReference type="AlphaFoldDB" id="A0A1Y3AUI7"/>
<dbReference type="PANTHER" id="PTHR24302:SF15">
    <property type="entry name" value="FATTY-ACID PEROXYGENASE"/>
    <property type="match status" value="1"/>
</dbReference>
<comment type="similarity">
    <text evidence="2">Belongs to the cytochrome P450 family.</text>
</comment>
<evidence type="ECO:0000313" key="10">
    <source>
        <dbReference type="Proteomes" id="UP000194236"/>
    </source>
</evidence>
<organism evidence="9 10">
    <name type="scientific">Euroglyphus maynei</name>
    <name type="common">Mayne's house dust mite</name>
    <dbReference type="NCBI Taxonomy" id="6958"/>
    <lineage>
        <taxon>Eukaryota</taxon>
        <taxon>Metazoa</taxon>
        <taxon>Ecdysozoa</taxon>
        <taxon>Arthropoda</taxon>
        <taxon>Chelicerata</taxon>
        <taxon>Arachnida</taxon>
        <taxon>Acari</taxon>
        <taxon>Acariformes</taxon>
        <taxon>Sarcoptiformes</taxon>
        <taxon>Astigmata</taxon>
        <taxon>Psoroptidia</taxon>
        <taxon>Analgoidea</taxon>
        <taxon>Pyroglyphidae</taxon>
        <taxon>Pyroglyphinae</taxon>
        <taxon>Euroglyphus</taxon>
    </lineage>
</organism>
<dbReference type="InterPro" id="IPR002402">
    <property type="entry name" value="Cyt_P450_E_grp-II"/>
</dbReference>
<dbReference type="GO" id="GO:0008395">
    <property type="term" value="F:steroid hydroxylase activity"/>
    <property type="evidence" value="ECO:0007669"/>
    <property type="project" value="TreeGrafter"/>
</dbReference>